<feature type="compositionally biased region" description="Acidic residues" evidence="7">
    <location>
        <begin position="178"/>
        <end position="196"/>
    </location>
</feature>
<reference evidence="8 9" key="1">
    <citation type="journal article" date="2024" name="Commun. Biol.">
        <title>Comparative genomic analysis of thermophilic fungi reveals convergent evolutionary adaptations and gene losses.</title>
        <authorList>
            <person name="Steindorff A.S."/>
            <person name="Aguilar-Pontes M.V."/>
            <person name="Robinson A.J."/>
            <person name="Andreopoulos B."/>
            <person name="LaButti K."/>
            <person name="Kuo A."/>
            <person name="Mondo S."/>
            <person name="Riley R."/>
            <person name="Otillar R."/>
            <person name="Haridas S."/>
            <person name="Lipzen A."/>
            <person name="Grimwood J."/>
            <person name="Schmutz J."/>
            <person name="Clum A."/>
            <person name="Reid I.D."/>
            <person name="Moisan M.C."/>
            <person name="Butler G."/>
            <person name="Nguyen T.T.M."/>
            <person name="Dewar K."/>
            <person name="Conant G."/>
            <person name="Drula E."/>
            <person name="Henrissat B."/>
            <person name="Hansel C."/>
            <person name="Singer S."/>
            <person name="Hutchinson M.I."/>
            <person name="de Vries R.P."/>
            <person name="Natvig D.O."/>
            <person name="Powell A.J."/>
            <person name="Tsang A."/>
            <person name="Grigoriev I.V."/>
        </authorList>
    </citation>
    <scope>NUCLEOTIDE SEQUENCE [LARGE SCALE GENOMIC DNA]</scope>
    <source>
        <strain evidence="8 9">ATCC 24622</strain>
    </source>
</reference>
<proteinExistence type="inferred from homology"/>
<evidence type="ECO:0000256" key="3">
    <source>
        <dbReference type="ARBA" id="ARBA00022517"/>
    </source>
</evidence>
<dbReference type="EMBL" id="JAZHXJ010000570">
    <property type="protein sequence ID" value="KAL1857061.1"/>
    <property type="molecule type" value="Genomic_DNA"/>
</dbReference>
<keyword evidence="4" id="KW-0698">rRNA processing</keyword>
<accession>A0ABR3WAC4</accession>
<feature type="compositionally biased region" description="Acidic residues" evidence="7">
    <location>
        <begin position="404"/>
        <end position="417"/>
    </location>
</feature>
<dbReference type="PANTHER" id="PTHR23183:SF0">
    <property type="entry name" value="NUCLEOLAR PROTEIN 14"/>
    <property type="match status" value="1"/>
</dbReference>
<feature type="compositionally biased region" description="Basic and acidic residues" evidence="7">
    <location>
        <begin position="874"/>
        <end position="884"/>
    </location>
</feature>
<comment type="similarity">
    <text evidence="2">Belongs to the NOP14 family.</text>
</comment>
<feature type="compositionally biased region" description="Basic and acidic residues" evidence="7">
    <location>
        <begin position="219"/>
        <end position="235"/>
    </location>
</feature>
<feature type="compositionally biased region" description="Low complexity" evidence="7">
    <location>
        <begin position="844"/>
        <end position="858"/>
    </location>
</feature>
<feature type="compositionally biased region" description="Pro residues" evidence="7">
    <location>
        <begin position="799"/>
        <end position="812"/>
    </location>
</feature>
<feature type="compositionally biased region" description="Basic and acidic residues" evidence="7">
    <location>
        <begin position="305"/>
        <end position="347"/>
    </location>
</feature>
<organism evidence="8 9">
    <name type="scientific">Phialemonium thermophilum</name>
    <dbReference type="NCBI Taxonomy" id="223376"/>
    <lineage>
        <taxon>Eukaryota</taxon>
        <taxon>Fungi</taxon>
        <taxon>Dikarya</taxon>
        <taxon>Ascomycota</taxon>
        <taxon>Pezizomycotina</taxon>
        <taxon>Sordariomycetes</taxon>
        <taxon>Sordariomycetidae</taxon>
        <taxon>Cephalothecales</taxon>
        <taxon>Cephalothecaceae</taxon>
        <taxon>Phialemonium</taxon>
    </lineage>
</organism>
<evidence type="ECO:0000256" key="5">
    <source>
        <dbReference type="ARBA" id="ARBA00023242"/>
    </source>
</evidence>
<comment type="subcellular location">
    <subcellularLocation>
        <location evidence="1">Nucleus</location>
        <location evidence="1">Nucleolus</location>
    </subcellularLocation>
</comment>
<protein>
    <submittedName>
        <fullName evidence="8">Uncharacterized protein</fullName>
    </submittedName>
</protein>
<feature type="compositionally biased region" description="Basic and acidic residues" evidence="7">
    <location>
        <begin position="31"/>
        <end position="43"/>
    </location>
</feature>
<evidence type="ECO:0000256" key="4">
    <source>
        <dbReference type="ARBA" id="ARBA00022552"/>
    </source>
</evidence>
<feature type="region of interest" description="Disordered" evidence="7">
    <location>
        <begin position="70"/>
        <end position="97"/>
    </location>
</feature>
<keyword evidence="9" id="KW-1185">Reference proteome</keyword>
<feature type="region of interest" description="Disordered" evidence="7">
    <location>
        <begin position="148"/>
        <end position="251"/>
    </location>
</feature>
<evidence type="ECO:0000256" key="2">
    <source>
        <dbReference type="ARBA" id="ARBA00007466"/>
    </source>
</evidence>
<dbReference type="Pfam" id="PF04147">
    <property type="entry name" value="Nop14"/>
    <property type="match status" value="1"/>
</dbReference>
<feature type="compositionally biased region" description="Gly residues" evidence="7">
    <location>
        <begin position="887"/>
        <end position="899"/>
    </location>
</feature>
<comment type="caution">
    <text evidence="8">The sequence shown here is derived from an EMBL/GenBank/DDBJ whole genome shotgun (WGS) entry which is preliminary data.</text>
</comment>
<evidence type="ECO:0000256" key="6">
    <source>
        <dbReference type="ARBA" id="ARBA00024695"/>
    </source>
</evidence>
<evidence type="ECO:0000313" key="8">
    <source>
        <dbReference type="EMBL" id="KAL1857061.1"/>
    </source>
</evidence>
<feature type="compositionally biased region" description="Basic and acidic residues" evidence="7">
    <location>
        <begin position="900"/>
        <end position="915"/>
    </location>
</feature>
<evidence type="ECO:0000256" key="1">
    <source>
        <dbReference type="ARBA" id="ARBA00004604"/>
    </source>
</evidence>
<sequence>MAGSQLKRLKASLKEQGIIGPQQSKKQKRKNAQDQKARNDKRLQRSVVLENIREQFNPFQFKINARGPKFDVTTNRPQADKGIAGRPGVSKAMGEEKRRQTLLVEMQRRNKVGGILDRRFGEDDPNMTPEEKMLERFAQEKQRLYKKSSIFDLEEDDEPAEGLTHMGRPLDLDREVPVMEDFDEADLPSDDESDSSEAERKRRKRMRLAEAGEEDGGDEPDRKKSKKEIMDEVIAKSKLHKHERQAVKEQDEDLRAALDKELQNIAPLLLGHEKPRVGVEKPALPLIPGIDKTAMEKEYDVRLRQMIQDRRAQPATRTKTEEEKAEEEAKRLKELEEKRLKRMRGEQVSDDESSDESSSGDDEKDGKKAKRKGKSSTQVVEEEDDDEFGLGGGIKMRPTATELGFDDEDDFLIDEDLVASGSDLDVGSDFEDEESDSGAESGSESEDDDEFTKGLLTETESKNLLFQEPVKSQGNDESGVPYTFPCPQTHAELLEALKQVPVAKLPTAVQRIRALYHPKLDSRNKEKLGRFSQTLVRHIAYLADSPEPPLPAIESLIRHVHSLAKSFPIEVAQAYRAHVQDLAKARPLAPNVGDLVIFTAIGTIFPTSDHFHQVVTPAMLSIARYLGQKIPESLADYATGTYLSTVALEYQKLSKRYVPELMNFCLNTLCALAPERSVERLGFFPVHEPPSGTRCRDCQSAAPRKLTLRDCRDARPSSSEAATTESLKLSILSAATGVLRAAADTWTGKASFTETFEPALRVLQHLSSPACRAHLPPATLATLQQAASLPLGGAAPGPAGAPPAGAAPPPTTGNPHTGAQVRDGVRPDKAVRPGSGPGGGGAAAQGAQARAQGGAARAAARRGVPRARGPAAEEGARRGVREEVQEAGGGDPGRGGEGGEGVREGEGVEEAKEVRRSGSWVGRRALVVTQLMAVFLDWLRVCCHRSQTIQKVLDCTHSHETLMIWRSPQVQGRVELTLALMQMKLFDAYHTS</sequence>
<feature type="region of interest" description="Disordered" evidence="7">
    <location>
        <begin position="305"/>
        <end position="451"/>
    </location>
</feature>
<dbReference type="PANTHER" id="PTHR23183">
    <property type="entry name" value="NOP14"/>
    <property type="match status" value="1"/>
</dbReference>
<keyword evidence="5" id="KW-0539">Nucleus</keyword>
<feature type="compositionally biased region" description="Basic and acidic residues" evidence="7">
    <location>
        <begin position="168"/>
        <end position="177"/>
    </location>
</feature>
<comment type="function">
    <text evidence="6">Involved in nucleolar processing of pre-18S ribosomal RNA. Has a role in the nuclear export of 40S pre-ribosomal subunit to the cytoplasm.</text>
</comment>
<keyword evidence="3" id="KW-0690">Ribosome biogenesis</keyword>
<feature type="region of interest" description="Disordered" evidence="7">
    <location>
        <begin position="791"/>
        <end position="915"/>
    </location>
</feature>
<dbReference type="InterPro" id="IPR007276">
    <property type="entry name" value="Nop14"/>
</dbReference>
<feature type="compositionally biased region" description="Acidic residues" evidence="7">
    <location>
        <begin position="348"/>
        <end position="363"/>
    </location>
</feature>
<evidence type="ECO:0000313" key="9">
    <source>
        <dbReference type="Proteomes" id="UP001586593"/>
    </source>
</evidence>
<name>A0ABR3WAC4_9PEZI</name>
<evidence type="ECO:0000256" key="7">
    <source>
        <dbReference type="SAM" id="MobiDB-lite"/>
    </source>
</evidence>
<feature type="compositionally biased region" description="Acidic residues" evidence="7">
    <location>
        <begin position="426"/>
        <end position="450"/>
    </location>
</feature>
<dbReference type="Proteomes" id="UP001586593">
    <property type="component" value="Unassembled WGS sequence"/>
</dbReference>
<feature type="region of interest" description="Disordered" evidence="7">
    <location>
        <begin position="1"/>
        <end position="45"/>
    </location>
</feature>
<gene>
    <name evidence="8" type="ORF">VTK73DRAFT_8147</name>
</gene>